<protein>
    <submittedName>
        <fullName evidence="1">Uncharacterized protein</fullName>
    </submittedName>
</protein>
<name>A0A917M0R7_9BACT</name>
<reference evidence="1" key="2">
    <citation type="submission" date="2020-09" db="EMBL/GenBank/DDBJ databases">
        <authorList>
            <person name="Sun Q."/>
            <person name="Zhou Y."/>
        </authorList>
    </citation>
    <scope>NUCLEOTIDE SEQUENCE</scope>
    <source>
        <strain evidence="1">CGMCC 1.12997</strain>
    </source>
</reference>
<sequence length="106" mass="12012">MALTAPFPDAARMTRTDVLHDAEATKRIIRRRPTQTQGQALEKLGRAIEYLMDSRMALIDEPSTKADAEALEILMRLNRCVFSECEEIVPVGRRLKAWVLAKVHAH</sequence>
<accession>A0A917M0R7</accession>
<dbReference type="Proteomes" id="UP000647241">
    <property type="component" value="Unassembled WGS sequence"/>
</dbReference>
<dbReference type="RefSeq" id="WP_263369080.1">
    <property type="nucleotide sequence ID" value="NZ_JAGSYJ010000002.1"/>
</dbReference>
<gene>
    <name evidence="1" type="ORF">GCM10011585_12530</name>
</gene>
<evidence type="ECO:0000313" key="2">
    <source>
        <dbReference type="Proteomes" id="UP000647241"/>
    </source>
</evidence>
<reference evidence="1" key="1">
    <citation type="journal article" date="2014" name="Int. J. Syst. Evol. Microbiol.">
        <title>Complete genome sequence of Corynebacterium casei LMG S-19264T (=DSM 44701T), isolated from a smear-ripened cheese.</title>
        <authorList>
            <consortium name="US DOE Joint Genome Institute (JGI-PGF)"/>
            <person name="Walter F."/>
            <person name="Albersmeier A."/>
            <person name="Kalinowski J."/>
            <person name="Ruckert C."/>
        </authorList>
    </citation>
    <scope>NUCLEOTIDE SEQUENCE</scope>
    <source>
        <strain evidence="1">CGMCC 1.12997</strain>
    </source>
</reference>
<organism evidence="1 2">
    <name type="scientific">Edaphobacter dinghuensis</name>
    <dbReference type="NCBI Taxonomy" id="1560005"/>
    <lineage>
        <taxon>Bacteria</taxon>
        <taxon>Pseudomonadati</taxon>
        <taxon>Acidobacteriota</taxon>
        <taxon>Terriglobia</taxon>
        <taxon>Terriglobales</taxon>
        <taxon>Acidobacteriaceae</taxon>
        <taxon>Edaphobacter</taxon>
    </lineage>
</organism>
<evidence type="ECO:0000313" key="1">
    <source>
        <dbReference type="EMBL" id="GGG71757.1"/>
    </source>
</evidence>
<proteinExistence type="predicted"/>
<keyword evidence="2" id="KW-1185">Reference proteome</keyword>
<comment type="caution">
    <text evidence="1">The sequence shown here is derived from an EMBL/GenBank/DDBJ whole genome shotgun (WGS) entry which is preliminary data.</text>
</comment>
<dbReference type="EMBL" id="BMGT01000002">
    <property type="protein sequence ID" value="GGG71757.1"/>
    <property type="molecule type" value="Genomic_DNA"/>
</dbReference>
<dbReference type="AlphaFoldDB" id="A0A917M0R7"/>